<protein>
    <submittedName>
        <fullName evidence="2">Uncharacterized protein</fullName>
    </submittedName>
</protein>
<keyword evidence="3" id="KW-1185">Reference proteome</keyword>
<proteinExistence type="predicted"/>
<feature type="region of interest" description="Disordered" evidence="1">
    <location>
        <begin position="1"/>
        <end position="97"/>
    </location>
</feature>
<gene>
    <name evidence="2" type="ORF">SCAR479_12697</name>
</gene>
<dbReference type="Proteomes" id="UP001465668">
    <property type="component" value="Unassembled WGS sequence"/>
</dbReference>
<evidence type="ECO:0000256" key="1">
    <source>
        <dbReference type="SAM" id="MobiDB-lite"/>
    </source>
</evidence>
<feature type="compositionally biased region" description="Polar residues" evidence="1">
    <location>
        <begin position="147"/>
        <end position="160"/>
    </location>
</feature>
<name>A0ABR2XAG6_9PEZI</name>
<accession>A0ABR2XAG6</accession>
<dbReference type="EMBL" id="JARVKM010000089">
    <property type="protein sequence ID" value="KAK9770621.1"/>
    <property type="molecule type" value="Genomic_DNA"/>
</dbReference>
<feature type="region of interest" description="Disordered" evidence="1">
    <location>
        <begin position="140"/>
        <end position="160"/>
    </location>
</feature>
<sequence>MPPDRGRWNSSFFEQGVPQGCEASRPVSRSVHHHPSQCTEKEGTPPPTEMGSEDGGICLAQATLATGTGQSETGSNQGPMTICNGGSSVPLERSLGSTHQGAGLVDRLALAPDNQWGRKGYNEMAGLSAVVALQTPDEHAPAMLSPVGTTSASGTPSFRL</sequence>
<reference evidence="2 3" key="1">
    <citation type="submission" date="2024-02" db="EMBL/GenBank/DDBJ databases">
        <title>First draft genome assembly of two strains of Seiridium cardinale.</title>
        <authorList>
            <person name="Emiliani G."/>
            <person name="Scali E."/>
        </authorList>
    </citation>
    <scope>NUCLEOTIDE SEQUENCE [LARGE SCALE GENOMIC DNA]</scope>
    <source>
        <strain evidence="2 3">BM-138-000479</strain>
    </source>
</reference>
<organism evidence="2 3">
    <name type="scientific">Seiridium cardinale</name>
    <dbReference type="NCBI Taxonomy" id="138064"/>
    <lineage>
        <taxon>Eukaryota</taxon>
        <taxon>Fungi</taxon>
        <taxon>Dikarya</taxon>
        <taxon>Ascomycota</taxon>
        <taxon>Pezizomycotina</taxon>
        <taxon>Sordariomycetes</taxon>
        <taxon>Xylariomycetidae</taxon>
        <taxon>Amphisphaeriales</taxon>
        <taxon>Sporocadaceae</taxon>
        <taxon>Seiridium</taxon>
    </lineage>
</organism>
<evidence type="ECO:0000313" key="3">
    <source>
        <dbReference type="Proteomes" id="UP001465668"/>
    </source>
</evidence>
<evidence type="ECO:0000313" key="2">
    <source>
        <dbReference type="EMBL" id="KAK9770621.1"/>
    </source>
</evidence>
<feature type="compositionally biased region" description="Polar residues" evidence="1">
    <location>
        <begin position="63"/>
        <end position="87"/>
    </location>
</feature>
<comment type="caution">
    <text evidence="2">The sequence shown here is derived from an EMBL/GenBank/DDBJ whole genome shotgun (WGS) entry which is preliminary data.</text>
</comment>